<name>A0ABT4ML77_9NOCA</name>
<dbReference type="SUPFAM" id="SSF51735">
    <property type="entry name" value="NAD(P)-binding Rossmann-fold domains"/>
    <property type="match status" value="1"/>
</dbReference>
<dbReference type="EMBL" id="JAPWIJ010000010">
    <property type="protein sequence ID" value="MCZ4521140.1"/>
    <property type="molecule type" value="Genomic_DNA"/>
</dbReference>
<evidence type="ECO:0000256" key="1">
    <source>
        <dbReference type="ARBA" id="ARBA00006484"/>
    </source>
</evidence>
<accession>A0ABT4ML77</accession>
<dbReference type="NCBIfam" id="NF005868">
    <property type="entry name" value="PRK07806.1"/>
    <property type="match status" value="1"/>
</dbReference>
<sequence>MTQRMAEKSVLITGASRGIGAETAVQLGAEGAIVAVNYREKKRRADAVVRTIEESGGRALAVGADVTDPDAIDAMLDSVVAEFGALDVLVLNASGGLELGADPGYAMSINRDAQVALARAATDRMKPGSRIVFLTSHQAHFHGRKPVPAEYEPIAESKRAGEDALCEMIPEFNSRGIELVVVSGDMIEGTIVVTLLERRNPDAVAARTAHGALPTVAEFATAVVAACVDPIEKSGHVVYVGGADYLEQ</sequence>
<keyword evidence="4" id="KW-1185">Reference proteome</keyword>
<comment type="similarity">
    <text evidence="1">Belongs to the short-chain dehydrogenases/reductases (SDR) family.</text>
</comment>
<comment type="caution">
    <text evidence="3">The sequence shown here is derived from an EMBL/GenBank/DDBJ whole genome shotgun (WGS) entry which is preliminary data.</text>
</comment>
<dbReference type="InterPro" id="IPR002347">
    <property type="entry name" value="SDR_fam"/>
</dbReference>
<dbReference type="Gene3D" id="3.40.50.720">
    <property type="entry name" value="NAD(P)-binding Rossmann-like Domain"/>
    <property type="match status" value="1"/>
</dbReference>
<dbReference type="PANTHER" id="PTHR43669">
    <property type="entry name" value="5-KETO-D-GLUCONATE 5-REDUCTASE"/>
    <property type="match status" value="1"/>
</dbReference>
<dbReference type="Pfam" id="PF00106">
    <property type="entry name" value="adh_short"/>
    <property type="match status" value="1"/>
</dbReference>
<dbReference type="RefSeq" id="WP_269607565.1">
    <property type="nucleotide sequence ID" value="NZ_JAPWIJ010000010.1"/>
</dbReference>
<reference evidence="3" key="1">
    <citation type="submission" date="2022-12" db="EMBL/GenBank/DDBJ databases">
        <authorList>
            <person name="Krivoruchko A.V."/>
            <person name="Elkin A."/>
        </authorList>
    </citation>
    <scope>NUCLEOTIDE SEQUENCE</scope>
    <source>
        <strain evidence="3">IEGM 1391</strain>
    </source>
</reference>
<evidence type="ECO:0000313" key="4">
    <source>
        <dbReference type="Proteomes" id="UP001081071"/>
    </source>
</evidence>
<organism evidence="3 4">
    <name type="scientific">Rhodococcus ruber</name>
    <dbReference type="NCBI Taxonomy" id="1830"/>
    <lineage>
        <taxon>Bacteria</taxon>
        <taxon>Bacillati</taxon>
        <taxon>Actinomycetota</taxon>
        <taxon>Actinomycetes</taxon>
        <taxon>Mycobacteriales</taxon>
        <taxon>Nocardiaceae</taxon>
        <taxon>Rhodococcus</taxon>
    </lineage>
</organism>
<proteinExistence type="inferred from homology"/>
<protein>
    <submittedName>
        <fullName evidence="3">SDR family oxidoreductase</fullName>
    </submittedName>
</protein>
<keyword evidence="2" id="KW-0560">Oxidoreductase</keyword>
<dbReference type="InterPro" id="IPR036291">
    <property type="entry name" value="NAD(P)-bd_dom_sf"/>
</dbReference>
<evidence type="ECO:0000256" key="2">
    <source>
        <dbReference type="ARBA" id="ARBA00023002"/>
    </source>
</evidence>
<dbReference type="PRINTS" id="PR00081">
    <property type="entry name" value="GDHRDH"/>
</dbReference>
<dbReference type="Proteomes" id="UP001081071">
    <property type="component" value="Unassembled WGS sequence"/>
</dbReference>
<gene>
    <name evidence="3" type="ORF">O4220_21725</name>
</gene>
<evidence type="ECO:0000313" key="3">
    <source>
        <dbReference type="EMBL" id="MCZ4521140.1"/>
    </source>
</evidence>
<dbReference type="PANTHER" id="PTHR43669:SF3">
    <property type="entry name" value="ALCOHOL DEHYDROGENASE, PUTATIVE (AFU_ORTHOLOGUE AFUA_3G03445)-RELATED"/>
    <property type="match status" value="1"/>
</dbReference>